<protein>
    <submittedName>
        <fullName evidence="1">Uncharacterized protein</fullName>
    </submittedName>
</protein>
<comment type="caution">
    <text evidence="1">The sequence shown here is derived from an EMBL/GenBank/DDBJ whole genome shotgun (WGS) entry which is preliminary data.</text>
</comment>
<evidence type="ECO:0000313" key="2">
    <source>
        <dbReference type="Proteomes" id="UP000782312"/>
    </source>
</evidence>
<dbReference type="SUPFAM" id="SSF53756">
    <property type="entry name" value="UDP-Glycosyltransferase/glycogen phosphorylase"/>
    <property type="match status" value="1"/>
</dbReference>
<organism evidence="1 2">
    <name type="scientific">Tectimicrobiota bacterium</name>
    <dbReference type="NCBI Taxonomy" id="2528274"/>
    <lineage>
        <taxon>Bacteria</taxon>
        <taxon>Pseudomonadati</taxon>
        <taxon>Nitrospinota/Tectimicrobiota group</taxon>
        <taxon>Candidatus Tectimicrobiota</taxon>
    </lineage>
</organism>
<dbReference type="Proteomes" id="UP000782312">
    <property type="component" value="Unassembled WGS sequence"/>
</dbReference>
<evidence type="ECO:0000313" key="1">
    <source>
        <dbReference type="EMBL" id="MBI3126021.1"/>
    </source>
</evidence>
<dbReference type="EMBL" id="JACPUR010000001">
    <property type="protein sequence ID" value="MBI3126021.1"/>
    <property type="molecule type" value="Genomic_DNA"/>
</dbReference>
<proteinExistence type="predicted"/>
<sequence>MSRREPLLLVYAQDAGGARALAPVVRRLQGRPGWRVRAVTHLFAGEVFREAGIEAADLAGCAGAIPLDGEGASRFLDEASPAALVCTTSENRHDPSNGMLIEAAGRAGLPSFALMDHWKGWGRLHREPGDLSYLPGVLGVIDAPSFRRGTREGVTPDRMAVVGHPHLEILAESGEGDREALRAELGILRGDFAVAFFSQPAVGAPGEGPLVRPLLEGARKRAVNELALRLAQLLERRGRRSRFLIRLHPRERGGGRPDLRPAAEWAEESIPSLGLARAADLVLGLDSMILYEAWACGKPVLSLRFGEFADVPGAFEDDPGLLPCVEGPAGVEAFVEEQLKGRATRAHAGYPLPAGSPEACERAIRGLIEPGGHAARREEAGR</sequence>
<gene>
    <name evidence="1" type="ORF">HYZ11_00265</name>
</gene>
<reference evidence="1" key="1">
    <citation type="submission" date="2020-07" db="EMBL/GenBank/DDBJ databases">
        <title>Huge and variable diversity of episymbiotic CPR bacteria and DPANN archaea in groundwater ecosystems.</title>
        <authorList>
            <person name="He C.Y."/>
            <person name="Keren R."/>
            <person name="Whittaker M."/>
            <person name="Farag I.F."/>
            <person name="Doudna J."/>
            <person name="Cate J.H.D."/>
            <person name="Banfield J.F."/>
        </authorList>
    </citation>
    <scope>NUCLEOTIDE SEQUENCE</scope>
    <source>
        <strain evidence="1">NC_groundwater_763_Ag_S-0.2um_68_21</strain>
    </source>
</reference>
<dbReference type="AlphaFoldDB" id="A0A932HY70"/>
<name>A0A932HY70_UNCTE</name>
<accession>A0A932HY70</accession>